<dbReference type="InterPro" id="IPR000045">
    <property type="entry name" value="Prepilin_IV_endopep_pep"/>
</dbReference>
<reference evidence="4" key="1">
    <citation type="submission" date="2016-10" db="EMBL/GenBank/DDBJ databases">
        <authorList>
            <person name="Varghese N."/>
            <person name="Submissions S."/>
        </authorList>
    </citation>
    <scope>NUCLEOTIDE SEQUENCE [LARGE SCALE GENOMIC DNA]</scope>
    <source>
        <strain evidence="4">DSM 44796</strain>
    </source>
</reference>
<keyword evidence="3" id="KW-0489">Methyltransferase</keyword>
<dbReference type="Pfam" id="PF01478">
    <property type="entry name" value="Peptidase_A24"/>
    <property type="match status" value="1"/>
</dbReference>
<feature type="transmembrane region" description="Helical" evidence="1">
    <location>
        <begin position="128"/>
        <end position="148"/>
    </location>
</feature>
<evidence type="ECO:0000259" key="2">
    <source>
        <dbReference type="Pfam" id="PF01478"/>
    </source>
</evidence>
<feature type="transmembrane region" description="Helical" evidence="1">
    <location>
        <begin position="105"/>
        <end position="122"/>
    </location>
</feature>
<feature type="transmembrane region" description="Helical" evidence="1">
    <location>
        <begin position="43"/>
        <end position="69"/>
    </location>
</feature>
<dbReference type="GO" id="GO:0004190">
    <property type="term" value="F:aspartic-type endopeptidase activity"/>
    <property type="evidence" value="ECO:0007669"/>
    <property type="project" value="InterPro"/>
</dbReference>
<keyword evidence="1" id="KW-0812">Transmembrane</keyword>
<dbReference type="GO" id="GO:0008168">
    <property type="term" value="F:methyltransferase activity"/>
    <property type="evidence" value="ECO:0007669"/>
    <property type="project" value="UniProtKB-KW"/>
</dbReference>
<organism evidence="3 4">
    <name type="scientific">Lentzea albidocapillata subsp. violacea</name>
    <dbReference type="NCBI Taxonomy" id="128104"/>
    <lineage>
        <taxon>Bacteria</taxon>
        <taxon>Bacillati</taxon>
        <taxon>Actinomycetota</taxon>
        <taxon>Actinomycetes</taxon>
        <taxon>Pseudonocardiales</taxon>
        <taxon>Pseudonocardiaceae</taxon>
        <taxon>Lentzea</taxon>
    </lineage>
</organism>
<dbReference type="RefSeq" id="WP_143028089.1">
    <property type="nucleotide sequence ID" value="NZ_FNET01000034.1"/>
</dbReference>
<evidence type="ECO:0000313" key="3">
    <source>
        <dbReference type="EMBL" id="SDN09650.1"/>
    </source>
</evidence>
<sequence length="224" mass="23692">MWTLTSPEGSMSIFLFCGLLGAVAGPTALILSQSIARDKPLSWDLVAMIGWVPLLLAGAFLSATLIYVIRVVPPATVAVVAWLVILGFLLALIDWSCHQLPHRVVAVLLAGGLVQFSLLGVAERSVGPLARAGAAAVVVFVVWFVIYLRLRADLGFGDVTLAATCAAFLGWFGWPYVLFGLTAGLVLAAISNLALLASRRIESRDRTALGPALIVGSIYTILHA</sequence>
<dbReference type="GO" id="GO:0032259">
    <property type="term" value="P:methylation"/>
    <property type="evidence" value="ECO:0007669"/>
    <property type="project" value="UniProtKB-KW"/>
</dbReference>
<name>A0A1G9YKR4_9PSEU</name>
<feature type="transmembrane region" description="Helical" evidence="1">
    <location>
        <begin position="12"/>
        <end position="31"/>
    </location>
</feature>
<dbReference type="Proteomes" id="UP000199682">
    <property type="component" value="Unassembled WGS sequence"/>
</dbReference>
<proteinExistence type="predicted"/>
<protein>
    <submittedName>
        <fullName evidence="3">Leader peptidase (Prepilin peptidase) / N-methyltransferase</fullName>
    </submittedName>
</protein>
<feature type="transmembrane region" description="Helical" evidence="1">
    <location>
        <begin position="178"/>
        <end position="197"/>
    </location>
</feature>
<keyword evidence="3" id="KW-0808">Transferase</keyword>
<accession>A0A1G9YKR4</accession>
<feature type="domain" description="Prepilin type IV endopeptidase peptidase" evidence="2">
    <location>
        <begin position="83"/>
        <end position="180"/>
    </location>
</feature>
<feature type="transmembrane region" description="Helical" evidence="1">
    <location>
        <begin position="75"/>
        <end position="93"/>
    </location>
</feature>
<dbReference type="Gene3D" id="1.20.120.1220">
    <property type="match status" value="1"/>
</dbReference>
<feature type="transmembrane region" description="Helical" evidence="1">
    <location>
        <begin position="155"/>
        <end position="172"/>
    </location>
</feature>
<evidence type="ECO:0000313" key="4">
    <source>
        <dbReference type="Proteomes" id="UP000199682"/>
    </source>
</evidence>
<dbReference type="EMBL" id="FNET01000034">
    <property type="protein sequence ID" value="SDN09650.1"/>
    <property type="molecule type" value="Genomic_DNA"/>
</dbReference>
<dbReference type="AlphaFoldDB" id="A0A1G9YKR4"/>
<gene>
    <name evidence="3" type="ORF">SAMN04488074_13419</name>
</gene>
<keyword evidence="1" id="KW-1133">Transmembrane helix</keyword>
<evidence type="ECO:0000256" key="1">
    <source>
        <dbReference type="SAM" id="Phobius"/>
    </source>
</evidence>
<dbReference type="GO" id="GO:0016020">
    <property type="term" value="C:membrane"/>
    <property type="evidence" value="ECO:0007669"/>
    <property type="project" value="InterPro"/>
</dbReference>
<keyword evidence="1" id="KW-0472">Membrane</keyword>